<organism evidence="2">
    <name type="scientific">Oryza sativa subsp. japonica</name>
    <name type="common">Rice</name>
    <dbReference type="NCBI Taxonomy" id="39947"/>
    <lineage>
        <taxon>Eukaryota</taxon>
        <taxon>Viridiplantae</taxon>
        <taxon>Streptophyta</taxon>
        <taxon>Embryophyta</taxon>
        <taxon>Tracheophyta</taxon>
        <taxon>Spermatophyta</taxon>
        <taxon>Magnoliopsida</taxon>
        <taxon>Liliopsida</taxon>
        <taxon>Poales</taxon>
        <taxon>Poaceae</taxon>
        <taxon>BOP clade</taxon>
        <taxon>Oryzoideae</taxon>
        <taxon>Oryzeae</taxon>
        <taxon>Oryzinae</taxon>
        <taxon>Oryza</taxon>
        <taxon>Oryza sativa</taxon>
    </lineage>
</organism>
<dbReference type="AlphaFoldDB" id="Q657S6"/>
<gene>
    <name evidence="2" type="ORF">P0482C06.37</name>
</gene>
<dbReference type="EMBL" id="AP002845">
    <property type="protein sequence ID" value="BAD44868.1"/>
    <property type="molecule type" value="Genomic_DNA"/>
</dbReference>
<sequence length="117" mass="12918">MVATSSSPPDRGVNYRIRLPQVWGGHILARLWPLPLLYPMAMAGASLPLPSLVRRLPDLATASSGDPREVASSSPRLYNGLFLSSMWRRQWRLPIPFPSPVQWPPDPTSSVSNSSDL</sequence>
<reference evidence="2" key="1">
    <citation type="journal article" date="2002" name="Nature">
        <title>The genome sequence and structure of rice chromosome 1.</title>
        <authorList>
            <person name="Sasaki T."/>
            <person name="Matsumoto T."/>
            <person name="Yamamoto K."/>
            <person name="Sakata K."/>
            <person name="Baba T."/>
            <person name="Katayose Y."/>
            <person name="Wu J."/>
            <person name="Niimura Y."/>
            <person name="Cheng Z."/>
            <person name="Nagamura Y."/>
            <person name="Antonio B.A."/>
            <person name="Kanamori H."/>
            <person name="Hosokawa S."/>
            <person name="Masukawa M."/>
            <person name="Arikawa K."/>
            <person name="Chiden Y."/>
            <person name="Hayashi M."/>
            <person name="Okamoto M."/>
            <person name="Ando T."/>
            <person name="Aoki H."/>
            <person name="Arita K."/>
            <person name="Hamada M."/>
            <person name="Harada C."/>
            <person name="Hijishita S."/>
            <person name="Honda M."/>
            <person name="Ichikawa Y."/>
            <person name="Idonuma A."/>
            <person name="Iijima M."/>
            <person name="Ikeda M."/>
            <person name="Ikeno M."/>
            <person name="Itoh S."/>
            <person name="Itoh T."/>
            <person name="Itoh Y."/>
            <person name="Itoh Y."/>
            <person name="Iwabuchi A."/>
            <person name="Kamiya K."/>
            <person name="Karasawa W."/>
            <person name="Katagiri S."/>
            <person name="Kikuta A."/>
            <person name="Kobayashi N."/>
            <person name="Kono I."/>
            <person name="Machita K."/>
            <person name="Maehara T."/>
            <person name="Mizuno H."/>
            <person name="Mizubayashi T."/>
            <person name="Mukai Y."/>
            <person name="Nagasaki H."/>
            <person name="Nakashima M."/>
            <person name="Nakama Y."/>
            <person name="Nakamichi Y."/>
            <person name="Nakamura M."/>
            <person name="Namiki N."/>
            <person name="Negishi M."/>
            <person name="Ohta I."/>
            <person name="Ono N."/>
            <person name="Saji S."/>
            <person name="Sakai K."/>
            <person name="Shibata M."/>
            <person name="Shimokawa T."/>
            <person name="Shomura A."/>
            <person name="Song J."/>
            <person name="Takazaki Y."/>
            <person name="Terasawa K."/>
            <person name="Tsuji K."/>
            <person name="Waki K."/>
            <person name="Yamagata H."/>
            <person name="Yamane H."/>
            <person name="Yoshiki S."/>
            <person name="Yoshihara R."/>
            <person name="Yukawa K."/>
            <person name="Zhong H."/>
            <person name="Iwama H."/>
            <person name="Endo T."/>
            <person name="Ito H."/>
            <person name="Hahn J.H."/>
            <person name="Kim H.I."/>
            <person name="Eun M.Y."/>
            <person name="Yano M."/>
            <person name="Jiang J."/>
            <person name="Gojobori T."/>
        </authorList>
    </citation>
    <scope>NUCLEOTIDE SEQUENCE</scope>
</reference>
<feature type="compositionally biased region" description="Pro residues" evidence="1">
    <location>
        <begin position="97"/>
        <end position="107"/>
    </location>
</feature>
<dbReference type="Proteomes" id="UP000817658">
    <property type="component" value="Chromosome 1"/>
</dbReference>
<protein>
    <submittedName>
        <fullName evidence="2">Uncharacterized protein</fullName>
    </submittedName>
</protein>
<feature type="region of interest" description="Disordered" evidence="1">
    <location>
        <begin position="97"/>
        <end position="117"/>
    </location>
</feature>
<evidence type="ECO:0000313" key="2">
    <source>
        <dbReference type="EMBL" id="BAD44868.1"/>
    </source>
</evidence>
<proteinExistence type="predicted"/>
<accession>Q657S6</accession>
<evidence type="ECO:0000256" key="1">
    <source>
        <dbReference type="SAM" id="MobiDB-lite"/>
    </source>
</evidence>
<name>Q657S6_ORYSJ</name>
<feature type="compositionally biased region" description="Polar residues" evidence="1">
    <location>
        <begin position="108"/>
        <end position="117"/>
    </location>
</feature>